<name>A0A4R4E4T7_9BACT</name>
<keyword evidence="3 5" id="KW-1133">Transmembrane helix</keyword>
<accession>A0A4R4E4T7</accession>
<dbReference type="EMBL" id="SKFH01000004">
    <property type="protein sequence ID" value="TCZ73853.1"/>
    <property type="molecule type" value="Genomic_DNA"/>
</dbReference>
<keyword evidence="6" id="KW-0808">Transferase</keyword>
<comment type="caution">
    <text evidence="6">The sequence shown here is derived from an EMBL/GenBank/DDBJ whole genome shotgun (WGS) entry which is preliminary data.</text>
</comment>
<comment type="subcellular location">
    <subcellularLocation>
        <location evidence="1">Endomembrane system</location>
        <topology evidence="1">Multi-pass membrane protein</topology>
    </subcellularLocation>
</comment>
<proteinExistence type="predicted"/>
<dbReference type="PANTHER" id="PTHR12714">
    <property type="entry name" value="PROTEIN-S ISOPRENYLCYSTEINE O-METHYLTRANSFERASE"/>
    <property type="match status" value="1"/>
</dbReference>
<evidence type="ECO:0000256" key="3">
    <source>
        <dbReference type="ARBA" id="ARBA00022989"/>
    </source>
</evidence>
<evidence type="ECO:0000256" key="5">
    <source>
        <dbReference type="SAM" id="Phobius"/>
    </source>
</evidence>
<dbReference type="Gene3D" id="1.20.120.1630">
    <property type="match status" value="1"/>
</dbReference>
<feature type="transmembrane region" description="Helical" evidence="5">
    <location>
        <begin position="74"/>
        <end position="93"/>
    </location>
</feature>
<dbReference type="GO" id="GO:0032259">
    <property type="term" value="P:methylation"/>
    <property type="evidence" value="ECO:0007669"/>
    <property type="project" value="UniProtKB-KW"/>
</dbReference>
<keyword evidence="7" id="KW-1185">Reference proteome</keyword>
<feature type="transmembrane region" description="Helical" evidence="5">
    <location>
        <begin position="129"/>
        <end position="156"/>
    </location>
</feature>
<dbReference type="Pfam" id="PF04191">
    <property type="entry name" value="PEMT"/>
    <property type="match status" value="1"/>
</dbReference>
<dbReference type="AlphaFoldDB" id="A0A4R4E4T7"/>
<keyword evidence="4 5" id="KW-0472">Membrane</keyword>
<feature type="transmembrane region" description="Helical" evidence="5">
    <location>
        <begin position="45"/>
        <end position="62"/>
    </location>
</feature>
<dbReference type="Proteomes" id="UP000295164">
    <property type="component" value="Unassembled WGS sequence"/>
</dbReference>
<evidence type="ECO:0000313" key="7">
    <source>
        <dbReference type="Proteomes" id="UP000295164"/>
    </source>
</evidence>
<dbReference type="OrthoDB" id="9809773at2"/>
<evidence type="ECO:0000256" key="4">
    <source>
        <dbReference type="ARBA" id="ARBA00023136"/>
    </source>
</evidence>
<protein>
    <submittedName>
        <fullName evidence="6">Isoprenylcysteine carboxylmethyltransferase family protein</fullName>
    </submittedName>
</protein>
<evidence type="ECO:0000256" key="1">
    <source>
        <dbReference type="ARBA" id="ARBA00004127"/>
    </source>
</evidence>
<gene>
    <name evidence="6" type="ORF">E0486_04005</name>
</gene>
<keyword evidence="6" id="KW-0489">Methyltransferase</keyword>
<dbReference type="InterPro" id="IPR007318">
    <property type="entry name" value="Phopholipid_MeTrfase"/>
</dbReference>
<evidence type="ECO:0000313" key="6">
    <source>
        <dbReference type="EMBL" id="TCZ73853.1"/>
    </source>
</evidence>
<organism evidence="6 7">
    <name type="scientific">Flaviaesturariibacter aridisoli</name>
    <dbReference type="NCBI Taxonomy" id="2545761"/>
    <lineage>
        <taxon>Bacteria</taxon>
        <taxon>Pseudomonadati</taxon>
        <taxon>Bacteroidota</taxon>
        <taxon>Chitinophagia</taxon>
        <taxon>Chitinophagales</taxon>
        <taxon>Chitinophagaceae</taxon>
        <taxon>Flaviaestuariibacter</taxon>
    </lineage>
</organism>
<sequence>MLQNHILLGFFWTLYGVFHSVLASGRLKRALFARLPALRPYYRSTYVAFAFLSLVAVLWFQLRLRSPLLLGPLWRIPGGLLAITGTTLMGICIRKYFLSLSGLRSLVQHSEVPNELRIDGVHRYVRHPLYLGTFLAIWGLFGLFPYASLLVMNVVVHGYTLLALRYEEAKLRLEFGAAYEQYARRVPRVWPAPGRRAG</sequence>
<evidence type="ECO:0000256" key="2">
    <source>
        <dbReference type="ARBA" id="ARBA00022692"/>
    </source>
</evidence>
<dbReference type="PANTHER" id="PTHR12714:SF9">
    <property type="entry name" value="PROTEIN-S-ISOPRENYLCYSTEINE O-METHYLTRANSFERASE"/>
    <property type="match status" value="1"/>
</dbReference>
<dbReference type="RefSeq" id="WP_131850853.1">
    <property type="nucleotide sequence ID" value="NZ_SKFH01000004.1"/>
</dbReference>
<dbReference type="GO" id="GO:0008168">
    <property type="term" value="F:methyltransferase activity"/>
    <property type="evidence" value="ECO:0007669"/>
    <property type="project" value="UniProtKB-KW"/>
</dbReference>
<dbReference type="GO" id="GO:0012505">
    <property type="term" value="C:endomembrane system"/>
    <property type="evidence" value="ECO:0007669"/>
    <property type="project" value="UniProtKB-SubCell"/>
</dbReference>
<keyword evidence="2 5" id="KW-0812">Transmembrane</keyword>
<feature type="transmembrane region" description="Helical" evidence="5">
    <location>
        <begin position="6"/>
        <end position="24"/>
    </location>
</feature>
<reference evidence="6 7" key="1">
    <citation type="submission" date="2019-03" db="EMBL/GenBank/DDBJ databases">
        <authorList>
            <person name="Kim M.K.M."/>
        </authorList>
    </citation>
    <scope>NUCLEOTIDE SEQUENCE [LARGE SCALE GENOMIC DNA]</scope>
    <source>
        <strain evidence="6 7">17J68-15</strain>
    </source>
</reference>